<evidence type="ECO:0000259" key="2">
    <source>
        <dbReference type="Pfam" id="PF07811"/>
    </source>
</evidence>
<gene>
    <name evidence="3" type="ORF">NNL39_01090</name>
</gene>
<keyword evidence="1" id="KW-1133">Transmembrane helix</keyword>
<keyword evidence="1" id="KW-0472">Membrane</keyword>
<reference evidence="3" key="1">
    <citation type="submission" date="2022-07" db="EMBL/GenBank/DDBJ databases">
        <title>Taxonomic analysis of Microcella humidisoli nov. sp., isolated from riverside soil.</title>
        <authorList>
            <person name="Molina K.M."/>
            <person name="Kim S.B."/>
        </authorList>
    </citation>
    <scope>NUCLEOTIDE SEQUENCE</scope>
    <source>
        <strain evidence="3">MMS21-STM10</strain>
    </source>
</reference>
<evidence type="ECO:0000313" key="3">
    <source>
        <dbReference type="EMBL" id="UTT62745.1"/>
    </source>
</evidence>
<evidence type="ECO:0000256" key="1">
    <source>
        <dbReference type="SAM" id="Phobius"/>
    </source>
</evidence>
<feature type="transmembrane region" description="Helical" evidence="1">
    <location>
        <begin position="20"/>
        <end position="40"/>
    </location>
</feature>
<name>A0ABY5FWR5_9MICO</name>
<feature type="domain" description="TadE-like" evidence="2">
    <location>
        <begin position="13"/>
        <end position="55"/>
    </location>
</feature>
<keyword evidence="1" id="KW-0812">Transmembrane</keyword>
<accession>A0ABY5FWR5</accession>
<protein>
    <submittedName>
        <fullName evidence="3">Pilus assembly protein</fullName>
    </submittedName>
</protein>
<proteinExistence type="predicted"/>
<dbReference type="Proteomes" id="UP001060039">
    <property type="component" value="Chromosome"/>
</dbReference>
<sequence>MDALRARLANDRGSAAVEFVLVGVLLTLVTLSVLQVAFALHVRTTLIDAAAEGARYAALADSSLPAGIERSRELITAALGEGYAQSISAGTGAYGGHPVVIVTVRSPLPLIGMVGIDDTLEVSGRAALEPLR</sequence>
<dbReference type="RefSeq" id="WP_255159876.1">
    <property type="nucleotide sequence ID" value="NZ_CP101497.1"/>
</dbReference>
<evidence type="ECO:0000313" key="4">
    <source>
        <dbReference type="Proteomes" id="UP001060039"/>
    </source>
</evidence>
<dbReference type="Pfam" id="PF07811">
    <property type="entry name" value="TadE"/>
    <property type="match status" value="1"/>
</dbReference>
<dbReference type="InterPro" id="IPR012495">
    <property type="entry name" value="TadE-like_dom"/>
</dbReference>
<organism evidence="3 4">
    <name type="scientific">Microcella humidisoli</name>
    <dbReference type="NCBI Taxonomy" id="2963406"/>
    <lineage>
        <taxon>Bacteria</taxon>
        <taxon>Bacillati</taxon>
        <taxon>Actinomycetota</taxon>
        <taxon>Actinomycetes</taxon>
        <taxon>Micrococcales</taxon>
        <taxon>Microbacteriaceae</taxon>
        <taxon>Microcella</taxon>
    </lineage>
</organism>
<dbReference type="EMBL" id="CP101497">
    <property type="protein sequence ID" value="UTT62745.1"/>
    <property type="molecule type" value="Genomic_DNA"/>
</dbReference>
<keyword evidence="4" id="KW-1185">Reference proteome</keyword>